<name>A0A090MD65_OSTTA</name>
<keyword evidence="3" id="KW-1185">Reference proteome</keyword>
<dbReference type="AlphaFoldDB" id="A0A090MD65"/>
<evidence type="ECO:0000256" key="1">
    <source>
        <dbReference type="SAM" id="MobiDB-lite"/>
    </source>
</evidence>
<dbReference type="EMBL" id="CAID01000013">
    <property type="protein sequence ID" value="CEF99999.1"/>
    <property type="molecule type" value="Genomic_DNA"/>
</dbReference>
<dbReference type="InParanoid" id="A0A090MD65"/>
<dbReference type="GeneID" id="34946320"/>
<evidence type="ECO:0000313" key="2">
    <source>
        <dbReference type="EMBL" id="CEF99999.1"/>
    </source>
</evidence>
<accession>A0A090MD65</accession>
<protein>
    <submittedName>
        <fullName evidence="2">Unnamed product</fullName>
    </submittedName>
</protein>
<comment type="caution">
    <text evidence="2">The sequence shown here is derived from an EMBL/GenBank/DDBJ whole genome shotgun (WGS) entry which is preliminary data.</text>
</comment>
<gene>
    <name evidence="2" type="ORF">OT_ostta13g00010</name>
</gene>
<reference evidence="2 3" key="2">
    <citation type="journal article" date="2014" name="BMC Genomics">
        <title>An improved genome of the model marine alga Ostreococcus tauri unfolds by assessing Illumina de novo assemblies.</title>
        <authorList>
            <person name="Blanc-Mathieu R."/>
            <person name="Verhelst B."/>
            <person name="Derelle E."/>
            <person name="Rombauts S."/>
            <person name="Bouget F.Y."/>
            <person name="Carre I."/>
            <person name="Chateau A."/>
            <person name="Eyre-Walker A."/>
            <person name="Grimsley N."/>
            <person name="Moreau H."/>
            <person name="Piegu B."/>
            <person name="Rivals E."/>
            <person name="Schackwitz W."/>
            <person name="Van de Peer Y."/>
            <person name="Piganeau G."/>
        </authorList>
    </citation>
    <scope>NUCLEOTIDE SEQUENCE [LARGE SCALE GENOMIC DNA]</scope>
    <source>
        <strain evidence="3">OTTH 0595 / CCAP 157/2 / RCC745</strain>
    </source>
</reference>
<dbReference type="Proteomes" id="UP000009170">
    <property type="component" value="Unassembled WGS sequence"/>
</dbReference>
<feature type="region of interest" description="Disordered" evidence="1">
    <location>
        <begin position="16"/>
        <end position="53"/>
    </location>
</feature>
<reference evidence="3" key="1">
    <citation type="journal article" date="2006" name="Proc. Natl. Acad. Sci. U.S.A.">
        <title>Genome analysis of the smallest free-living eukaryote Ostreococcus tauri unveils many unique features.</title>
        <authorList>
            <person name="Derelle E."/>
            <person name="Ferraz C."/>
            <person name="Rombauts S."/>
            <person name="Rouze P."/>
            <person name="Worden A.Z."/>
            <person name="Robbens S."/>
            <person name="Partensky F."/>
            <person name="Degroeve S."/>
            <person name="Echeynie S."/>
            <person name="Cooke R."/>
            <person name="Saeys Y."/>
            <person name="Wuyts J."/>
            <person name="Jabbari K."/>
            <person name="Bowler C."/>
            <person name="Panaud O."/>
            <person name="Piegu B."/>
            <person name="Ball S.G."/>
            <person name="Ral J.-P."/>
            <person name="Bouget F.-Y."/>
            <person name="Piganeau G."/>
            <person name="De Baets B."/>
            <person name="Picard A."/>
            <person name="Delseny M."/>
            <person name="Demaille J."/>
            <person name="Van de Peer Y."/>
            <person name="Moreau H."/>
        </authorList>
    </citation>
    <scope>NUCLEOTIDE SEQUENCE [LARGE SCALE GENOMIC DNA]</scope>
    <source>
        <strain evidence="3">OTTH 0595 / CCAP 157/2 / RCC745</strain>
    </source>
</reference>
<dbReference type="RefSeq" id="XP_022840146.1">
    <property type="nucleotide sequence ID" value="XM_022982642.1"/>
</dbReference>
<dbReference type="KEGG" id="ota:OT_ostta13g00010"/>
<proteinExistence type="predicted"/>
<organism evidence="2 3">
    <name type="scientific">Ostreococcus tauri</name>
    <name type="common">Marine green alga</name>
    <dbReference type="NCBI Taxonomy" id="70448"/>
    <lineage>
        <taxon>Eukaryota</taxon>
        <taxon>Viridiplantae</taxon>
        <taxon>Chlorophyta</taxon>
        <taxon>Mamiellophyceae</taxon>
        <taxon>Mamiellales</taxon>
        <taxon>Bathycoccaceae</taxon>
        <taxon>Ostreococcus</taxon>
    </lineage>
</organism>
<feature type="compositionally biased region" description="Basic and acidic residues" evidence="1">
    <location>
        <begin position="16"/>
        <end position="31"/>
    </location>
</feature>
<feature type="compositionally biased region" description="Basic and acidic residues" evidence="1">
    <location>
        <begin position="40"/>
        <end position="53"/>
    </location>
</feature>
<sequence length="53" mass="5890">MNELIITVSTRTEKHCNSSVDTSKRVSENRKIVRPANDGTRTDDGASDANRSR</sequence>
<evidence type="ECO:0000313" key="3">
    <source>
        <dbReference type="Proteomes" id="UP000009170"/>
    </source>
</evidence>